<dbReference type="EMBL" id="CP046171">
    <property type="protein sequence ID" value="QIS02513.1"/>
    <property type="molecule type" value="Genomic_DNA"/>
</dbReference>
<dbReference type="AlphaFoldDB" id="A0A6G9XNT9"/>
<dbReference type="RefSeq" id="WP_167461602.1">
    <property type="nucleotide sequence ID" value="NZ_CP046171.1"/>
</dbReference>
<feature type="compositionally biased region" description="Basic and acidic residues" evidence="1">
    <location>
        <begin position="14"/>
        <end position="23"/>
    </location>
</feature>
<feature type="compositionally biased region" description="Low complexity" evidence="1">
    <location>
        <begin position="238"/>
        <end position="296"/>
    </location>
</feature>
<name>A0A6G9XNT9_NOCBR</name>
<evidence type="ECO:0000256" key="1">
    <source>
        <dbReference type="SAM" id="MobiDB-lite"/>
    </source>
</evidence>
<accession>A0A6G9XNT9</accession>
<feature type="compositionally biased region" description="Gly residues" evidence="1">
    <location>
        <begin position="348"/>
        <end position="359"/>
    </location>
</feature>
<feature type="compositionally biased region" description="Basic and acidic residues" evidence="1">
    <location>
        <begin position="361"/>
        <end position="372"/>
    </location>
</feature>
<feature type="compositionally biased region" description="Low complexity" evidence="1">
    <location>
        <begin position="321"/>
        <end position="347"/>
    </location>
</feature>
<dbReference type="Proteomes" id="UP000501705">
    <property type="component" value="Chromosome"/>
</dbReference>
<gene>
    <name evidence="2" type="ORF">F5X71_09435</name>
</gene>
<protein>
    <recommendedName>
        <fullName evidence="4">PPE domain-containing protein</fullName>
    </recommendedName>
</protein>
<evidence type="ECO:0000313" key="3">
    <source>
        <dbReference type="Proteomes" id="UP000501705"/>
    </source>
</evidence>
<feature type="region of interest" description="Disordered" evidence="1">
    <location>
        <begin position="163"/>
        <end position="374"/>
    </location>
</feature>
<feature type="region of interest" description="Disordered" evidence="1">
    <location>
        <begin position="1"/>
        <end position="23"/>
    </location>
</feature>
<reference evidence="2 3" key="1">
    <citation type="journal article" date="2019" name="ACS Chem. Biol.">
        <title>Identification and Mobilization of a Cryptic Antibiotic Biosynthesis Gene Locus from a Human-Pathogenic Nocardia Isolate.</title>
        <authorList>
            <person name="Herisse M."/>
            <person name="Ishida K."/>
            <person name="Porter J.L."/>
            <person name="Howden B."/>
            <person name="Hertweck C."/>
            <person name="Stinear T.P."/>
            <person name="Pidot S.J."/>
        </authorList>
    </citation>
    <scope>NUCLEOTIDE SEQUENCE [LARGE SCALE GENOMIC DNA]</scope>
    <source>
        <strain evidence="2 3">AUSMDU00024985</strain>
    </source>
</reference>
<sequence length="403" mass="41493">MSGYEPPRIPGGGEHTDSWDHPEIKDAFDPLDTTEAINQAERYWQMHQLWEQGVDTFARSIQNSIAQAWSGPAAEASKKSIHDYTADALALTPSLAELHTRVRDAATAIVNTKKAIPDPVVVTWTSWLWPPNRWDLQSDQSEQTQKARVAMNEHYVKPFSQIDGKIPVLPTPTSPTKAVDIPAPPPGGYRIDNTSTGQPSQPASPGTDPGSTNSGVPGDTNGDGKPDEPGTTEQQTDPAASEQTTPSSTTSPSGTQTTPAGTTSTTQSPSTATDPTKTVSTGTGTPYAPGPTGRPGSPRIPGSLGSPGTPSTAPQPGRSIPGTGVPTTPGTSGNPAAAAAAAARGTTGPAGMGAPGAGARGKSDDDAEHKIPDYLITQENTDELLGELPKTVPGGVIGGDVPT</sequence>
<proteinExistence type="predicted"/>
<evidence type="ECO:0008006" key="4">
    <source>
        <dbReference type="Google" id="ProtNLM"/>
    </source>
</evidence>
<organism evidence="2 3">
    <name type="scientific">Nocardia brasiliensis</name>
    <dbReference type="NCBI Taxonomy" id="37326"/>
    <lineage>
        <taxon>Bacteria</taxon>
        <taxon>Bacillati</taxon>
        <taxon>Actinomycetota</taxon>
        <taxon>Actinomycetes</taxon>
        <taxon>Mycobacteriales</taxon>
        <taxon>Nocardiaceae</taxon>
        <taxon>Nocardia</taxon>
    </lineage>
</organism>
<evidence type="ECO:0000313" key="2">
    <source>
        <dbReference type="EMBL" id="QIS02513.1"/>
    </source>
</evidence>
<feature type="compositionally biased region" description="Polar residues" evidence="1">
    <location>
        <begin position="192"/>
        <end position="215"/>
    </location>
</feature>